<gene>
    <name evidence="3" type="ORF">LSTR_LSTR008681</name>
</gene>
<dbReference type="GO" id="GO:0036159">
    <property type="term" value="P:inner dynein arm assembly"/>
    <property type="evidence" value="ECO:0007669"/>
    <property type="project" value="TreeGrafter"/>
</dbReference>
<feature type="domain" description="Dynein axonemal assembly factor 5 TPR repeats" evidence="2">
    <location>
        <begin position="51"/>
        <end position="146"/>
    </location>
</feature>
<evidence type="ECO:0000259" key="1">
    <source>
        <dbReference type="Pfam" id="PF24573"/>
    </source>
</evidence>
<feature type="domain" description="Dynein axonemal assembly factor 5 HEAT-repeat" evidence="1">
    <location>
        <begin position="161"/>
        <end position="311"/>
    </location>
</feature>
<keyword evidence="4" id="KW-1185">Reference proteome</keyword>
<dbReference type="EMBL" id="QKKF02017798">
    <property type="protein sequence ID" value="RZF40732.1"/>
    <property type="molecule type" value="Genomic_DNA"/>
</dbReference>
<dbReference type="Pfam" id="PF25757">
    <property type="entry name" value="TPR_DNAAF5"/>
    <property type="match status" value="1"/>
</dbReference>
<dbReference type="GO" id="GO:0005737">
    <property type="term" value="C:cytoplasm"/>
    <property type="evidence" value="ECO:0007669"/>
    <property type="project" value="TreeGrafter"/>
</dbReference>
<sequence length="634" mass="71739">MESKEVREILLNKHCSALQDPNKRERKRALERIREELLSSDDKDLFEGFEGDVVLYGNNCSIRYVVQPLAERSFDQNATVRLTIARVVGMWLLKLRDRYSYFHKLIPLMLTSLLDEIKEQAEEAWRLWEAAGEQWVNENETNIKDKLDFLPGKISWYPNGALCTTIQHAEQRITQSLAKLLSPMYKAFCDEDPRVVENVKRSAELLGYFVPADVLCSQILPSMEETTNTGNLGLLASAVEYAPTGSIQTELGNIAKILNNDDCCFTMRANEHHEILHSVDALLKNCAEACYEDESVRQNLFNVLVSVQALSKTTQSSEIVKELLIKLNESGENKDESRVIRCCTSNLLQRLQTTMENWTVHSPQLPVFELLFADYVVGISEDPSLVLSMLSNGVGENMDPEVVLKILCTILKCLQSETFVTSFKDNDVFFRTIMTDILFARLGWKAGRSAEALRIAAAACLDQGLKSMLANTPIKIDRDLLDLFLPHILSLIEDQAEKTRIFTCDALTTLLMGAKSEKTLNTEDVNKLMTVVMKRLDDVSNQVRTKTLSVINMIHTSPNPVPCSENVNGLLYSTLLVHLDDPDEKFRLRVLDTLKIIGKLDAKGILEKLSLDTFRDKEISKELYDYLKLDCAHS</sequence>
<name>A0A482X4W8_LAOST</name>
<evidence type="ECO:0000313" key="4">
    <source>
        <dbReference type="Proteomes" id="UP000291343"/>
    </source>
</evidence>
<dbReference type="PANTHER" id="PTHR16216:SF2">
    <property type="entry name" value="DYNEIN AXONEMAL ASSEMBLY FACTOR 5"/>
    <property type="match status" value="1"/>
</dbReference>
<dbReference type="Pfam" id="PF24573">
    <property type="entry name" value="HEAT_DAAF5"/>
    <property type="match status" value="1"/>
</dbReference>
<comment type="caution">
    <text evidence="3">The sequence shown here is derived from an EMBL/GenBank/DDBJ whole genome shotgun (WGS) entry which is preliminary data.</text>
</comment>
<dbReference type="InterPro" id="IPR016024">
    <property type="entry name" value="ARM-type_fold"/>
</dbReference>
<dbReference type="AlphaFoldDB" id="A0A482X4W8"/>
<proteinExistence type="predicted"/>
<organism evidence="3 4">
    <name type="scientific">Laodelphax striatellus</name>
    <name type="common">Small brown planthopper</name>
    <name type="synonym">Delphax striatella</name>
    <dbReference type="NCBI Taxonomy" id="195883"/>
    <lineage>
        <taxon>Eukaryota</taxon>
        <taxon>Metazoa</taxon>
        <taxon>Ecdysozoa</taxon>
        <taxon>Arthropoda</taxon>
        <taxon>Hexapoda</taxon>
        <taxon>Insecta</taxon>
        <taxon>Pterygota</taxon>
        <taxon>Neoptera</taxon>
        <taxon>Paraneoptera</taxon>
        <taxon>Hemiptera</taxon>
        <taxon>Auchenorrhyncha</taxon>
        <taxon>Fulgoroidea</taxon>
        <taxon>Delphacidae</taxon>
        <taxon>Criomorphinae</taxon>
        <taxon>Laodelphax</taxon>
    </lineage>
</organism>
<dbReference type="Proteomes" id="UP000291343">
    <property type="component" value="Unassembled WGS sequence"/>
</dbReference>
<accession>A0A482X4W8</accession>
<dbReference type="GO" id="GO:0045505">
    <property type="term" value="F:dynein intermediate chain binding"/>
    <property type="evidence" value="ECO:0007669"/>
    <property type="project" value="TreeGrafter"/>
</dbReference>
<evidence type="ECO:0000259" key="2">
    <source>
        <dbReference type="Pfam" id="PF25757"/>
    </source>
</evidence>
<dbReference type="InterPro" id="IPR011989">
    <property type="entry name" value="ARM-like"/>
</dbReference>
<dbReference type="Gene3D" id="1.25.10.10">
    <property type="entry name" value="Leucine-rich Repeat Variant"/>
    <property type="match status" value="2"/>
</dbReference>
<dbReference type="GO" id="GO:0036158">
    <property type="term" value="P:outer dynein arm assembly"/>
    <property type="evidence" value="ECO:0007669"/>
    <property type="project" value="TreeGrafter"/>
</dbReference>
<dbReference type="GO" id="GO:0003341">
    <property type="term" value="P:cilium movement"/>
    <property type="evidence" value="ECO:0007669"/>
    <property type="project" value="TreeGrafter"/>
</dbReference>
<reference evidence="3 4" key="1">
    <citation type="journal article" date="2017" name="Gigascience">
        <title>Genome sequence of the small brown planthopper, Laodelphax striatellus.</title>
        <authorList>
            <person name="Zhu J."/>
            <person name="Jiang F."/>
            <person name="Wang X."/>
            <person name="Yang P."/>
            <person name="Bao Y."/>
            <person name="Zhao W."/>
            <person name="Wang W."/>
            <person name="Lu H."/>
            <person name="Wang Q."/>
            <person name="Cui N."/>
            <person name="Li J."/>
            <person name="Chen X."/>
            <person name="Luo L."/>
            <person name="Yu J."/>
            <person name="Kang L."/>
            <person name="Cui F."/>
        </authorList>
    </citation>
    <scope>NUCLEOTIDE SEQUENCE [LARGE SCALE GENOMIC DNA]</scope>
    <source>
        <strain evidence="3">Lst14</strain>
    </source>
</reference>
<dbReference type="SUPFAM" id="SSF48371">
    <property type="entry name" value="ARM repeat"/>
    <property type="match status" value="1"/>
</dbReference>
<dbReference type="InParanoid" id="A0A482X4W8"/>
<evidence type="ECO:0000313" key="3">
    <source>
        <dbReference type="EMBL" id="RZF40732.1"/>
    </source>
</evidence>
<dbReference type="STRING" id="195883.A0A482X4W8"/>
<dbReference type="PANTHER" id="PTHR16216">
    <property type="entry name" value="DYNEIN ASSEMBLY FACTOR 5, AXONEMAL"/>
    <property type="match status" value="1"/>
</dbReference>
<dbReference type="InterPro" id="IPR052623">
    <property type="entry name" value="DAAF5"/>
</dbReference>
<dbReference type="OrthoDB" id="413572at2759"/>
<protein>
    <submittedName>
        <fullName evidence="3">Uncharacterized protein</fullName>
    </submittedName>
</protein>
<dbReference type="InterPro" id="IPR056497">
    <property type="entry name" value="HEAT_DAAF5"/>
</dbReference>
<dbReference type="FunCoup" id="A0A482X4W8">
    <property type="interactions" value="614"/>
</dbReference>
<dbReference type="InterPro" id="IPR057978">
    <property type="entry name" value="TPR_DAAF5"/>
</dbReference>